<reference evidence="11" key="1">
    <citation type="submission" date="2017-02" db="EMBL/GenBank/DDBJ databases">
        <authorList>
            <person name="Regsiter A."/>
            <person name="William W."/>
        </authorList>
    </citation>
    <scope>NUCLEOTIDE SEQUENCE</scope>
    <source>
        <strain evidence="11">BdmA 4</strain>
    </source>
</reference>
<keyword evidence="7 9" id="KW-0472">Membrane</keyword>
<dbReference type="InterPro" id="IPR007387">
    <property type="entry name" value="TRAP_DctQ"/>
</dbReference>
<evidence type="ECO:0000256" key="6">
    <source>
        <dbReference type="ARBA" id="ARBA00022989"/>
    </source>
</evidence>
<accession>A0A3P3XP44</accession>
<feature type="domain" description="Tripartite ATP-independent periplasmic transporters DctQ component" evidence="10">
    <location>
        <begin position="36"/>
        <end position="160"/>
    </location>
</feature>
<feature type="transmembrane region" description="Helical" evidence="9">
    <location>
        <begin position="60"/>
        <end position="78"/>
    </location>
</feature>
<keyword evidence="5 9" id="KW-0812">Transmembrane</keyword>
<dbReference type="GO" id="GO:0015740">
    <property type="term" value="P:C4-dicarboxylate transport"/>
    <property type="evidence" value="ECO:0007669"/>
    <property type="project" value="TreeGrafter"/>
</dbReference>
<dbReference type="PANTHER" id="PTHR35011:SF2">
    <property type="entry name" value="2,3-DIKETO-L-GULONATE TRAP TRANSPORTER SMALL PERMEASE PROTEIN YIAM"/>
    <property type="match status" value="1"/>
</dbReference>
<feature type="transmembrane region" description="Helical" evidence="9">
    <location>
        <begin position="140"/>
        <end position="157"/>
    </location>
</feature>
<evidence type="ECO:0000256" key="7">
    <source>
        <dbReference type="ARBA" id="ARBA00023136"/>
    </source>
</evidence>
<proteinExistence type="inferred from homology"/>
<comment type="subcellular location">
    <subcellularLocation>
        <location evidence="1">Cell inner membrane</location>
        <topology evidence="1">Multi-pass membrane protein</topology>
    </subcellularLocation>
</comment>
<gene>
    <name evidence="11" type="ORF">SPIRO4BDMA_40242</name>
</gene>
<dbReference type="AlphaFoldDB" id="A0A3P3XP44"/>
<keyword evidence="6 9" id="KW-1133">Transmembrane helix</keyword>
<evidence type="ECO:0000256" key="3">
    <source>
        <dbReference type="ARBA" id="ARBA00022475"/>
    </source>
</evidence>
<evidence type="ECO:0000313" key="11">
    <source>
        <dbReference type="EMBL" id="SLM17673.1"/>
    </source>
</evidence>
<dbReference type="GO" id="GO:0022857">
    <property type="term" value="F:transmembrane transporter activity"/>
    <property type="evidence" value="ECO:0007669"/>
    <property type="project" value="TreeGrafter"/>
</dbReference>
<protein>
    <submittedName>
        <fullName evidence="11">Putative TRAP dicarboxylate transporter DctQ subunit</fullName>
    </submittedName>
</protein>
<evidence type="ECO:0000256" key="5">
    <source>
        <dbReference type="ARBA" id="ARBA00022692"/>
    </source>
</evidence>
<comment type="similarity">
    <text evidence="8">Belongs to the TRAP transporter small permease family.</text>
</comment>
<evidence type="ECO:0000256" key="4">
    <source>
        <dbReference type="ARBA" id="ARBA00022519"/>
    </source>
</evidence>
<dbReference type="Pfam" id="PF04290">
    <property type="entry name" value="DctQ"/>
    <property type="match status" value="1"/>
</dbReference>
<evidence type="ECO:0000256" key="9">
    <source>
        <dbReference type="SAM" id="Phobius"/>
    </source>
</evidence>
<keyword evidence="2" id="KW-0813">Transport</keyword>
<evidence type="ECO:0000256" key="2">
    <source>
        <dbReference type="ARBA" id="ARBA00022448"/>
    </source>
</evidence>
<dbReference type="EMBL" id="FWDO01000004">
    <property type="protein sequence ID" value="SLM17673.1"/>
    <property type="molecule type" value="Genomic_DNA"/>
</dbReference>
<name>A0A3P3XP44_9SPIR</name>
<evidence type="ECO:0000259" key="10">
    <source>
        <dbReference type="Pfam" id="PF04290"/>
    </source>
</evidence>
<keyword evidence="3" id="KW-1003">Cell membrane</keyword>
<dbReference type="PANTHER" id="PTHR35011">
    <property type="entry name" value="2,3-DIKETO-L-GULONATE TRAP TRANSPORTER SMALL PERMEASE PROTEIN YIAM"/>
    <property type="match status" value="1"/>
</dbReference>
<keyword evidence="4" id="KW-0997">Cell inner membrane</keyword>
<feature type="transmembrane region" description="Helical" evidence="9">
    <location>
        <begin position="99"/>
        <end position="120"/>
    </location>
</feature>
<dbReference type="InterPro" id="IPR055348">
    <property type="entry name" value="DctQ"/>
</dbReference>
<sequence>MAEINAPNGKKKKNSEFFRVLDKVLEVTSVVLLANIIVLMSFQIVMRYVFDSPPTWTEEIMKYSLVWLTFIGSVLAVRDKAHVLIDAFTNKLPAKLQRVVLFLSNCLSILFLSILVIWGFRFARMNLSNYSLITKIPRGMVFSVIPVSAFLMILYFIRSMKEEK</sequence>
<feature type="transmembrane region" description="Helical" evidence="9">
    <location>
        <begin position="20"/>
        <end position="40"/>
    </location>
</feature>
<organism evidence="11">
    <name type="scientific">uncultured spirochete</name>
    <dbReference type="NCBI Taxonomy" id="156406"/>
    <lineage>
        <taxon>Bacteria</taxon>
        <taxon>Pseudomonadati</taxon>
        <taxon>Spirochaetota</taxon>
        <taxon>Spirochaetia</taxon>
        <taxon>Spirochaetales</taxon>
        <taxon>environmental samples</taxon>
    </lineage>
</organism>
<evidence type="ECO:0000256" key="8">
    <source>
        <dbReference type="ARBA" id="ARBA00038436"/>
    </source>
</evidence>
<evidence type="ECO:0000256" key="1">
    <source>
        <dbReference type="ARBA" id="ARBA00004429"/>
    </source>
</evidence>
<dbReference type="GO" id="GO:0005886">
    <property type="term" value="C:plasma membrane"/>
    <property type="evidence" value="ECO:0007669"/>
    <property type="project" value="UniProtKB-SubCell"/>
</dbReference>